<protein>
    <recommendedName>
        <fullName evidence="3 11">Quinolinate synthase</fullName>
        <ecNumber evidence="3 11">2.5.1.72</ecNumber>
    </recommendedName>
</protein>
<evidence type="ECO:0000256" key="11">
    <source>
        <dbReference type="NCBIfam" id="TIGR00550"/>
    </source>
</evidence>
<evidence type="ECO:0000256" key="6">
    <source>
        <dbReference type="ARBA" id="ARBA00022642"/>
    </source>
</evidence>
<keyword evidence="10" id="KW-0411">Iron-sulfur</keyword>
<keyword evidence="5" id="KW-0963">Cytoplasm</keyword>
<dbReference type="FunFam" id="3.40.50.10800:FF:000007">
    <property type="entry name" value="Quinolinate synthase A"/>
    <property type="match status" value="1"/>
</dbReference>
<dbReference type="NCBIfam" id="NF006879">
    <property type="entry name" value="PRK09375.1-4"/>
    <property type="match status" value="1"/>
</dbReference>
<comment type="cofactor">
    <cofactor evidence="1">
        <name>[4Fe-4S] cluster</name>
        <dbReference type="ChEBI" id="CHEBI:49883"/>
    </cofactor>
</comment>
<dbReference type="Proteomes" id="UP000053699">
    <property type="component" value="Unassembled WGS sequence"/>
</dbReference>
<keyword evidence="6" id="KW-0662">Pyridine nucleotide biosynthesis</keyword>
<evidence type="ECO:0000256" key="4">
    <source>
        <dbReference type="ARBA" id="ARBA00022485"/>
    </source>
</evidence>
<evidence type="ECO:0000256" key="8">
    <source>
        <dbReference type="ARBA" id="ARBA00022723"/>
    </source>
</evidence>
<keyword evidence="9" id="KW-0408">Iron</keyword>
<dbReference type="AlphaFoldDB" id="A0A0F4EQT6"/>
<evidence type="ECO:0000313" key="12">
    <source>
        <dbReference type="EMBL" id="KJX75258.1"/>
    </source>
</evidence>
<evidence type="ECO:0000256" key="2">
    <source>
        <dbReference type="ARBA" id="ARBA00005065"/>
    </source>
</evidence>
<dbReference type="PANTHER" id="PTHR30573:SF0">
    <property type="entry name" value="QUINOLINATE SYNTHASE, CHLOROPLASTIC"/>
    <property type="match status" value="1"/>
</dbReference>
<organism evidence="12 13">
    <name type="scientific">Mycobacterium lepromatosis</name>
    <dbReference type="NCBI Taxonomy" id="480418"/>
    <lineage>
        <taxon>Bacteria</taxon>
        <taxon>Bacillati</taxon>
        <taxon>Actinomycetota</taxon>
        <taxon>Actinomycetes</taxon>
        <taxon>Mycobacteriales</taxon>
        <taxon>Mycobacteriaceae</taxon>
        <taxon>Mycobacterium</taxon>
    </lineage>
</organism>
<dbReference type="PATRIC" id="fig|480418.6.peg.2473"/>
<dbReference type="NCBIfam" id="TIGR00550">
    <property type="entry name" value="nadA"/>
    <property type="match status" value="1"/>
</dbReference>
<evidence type="ECO:0000256" key="1">
    <source>
        <dbReference type="ARBA" id="ARBA00001966"/>
    </source>
</evidence>
<dbReference type="EC" id="2.5.1.72" evidence="3 11"/>
<dbReference type="STRING" id="480418.GCA_000975265_01285"/>
<sequence length="352" mass="37725">MTVLNGMEPLAGDMTVVIAGVADPPAGYADMDGDEQWAAEVRRLTRLRGATVLAHNYQLPVIQNVADHVGDSLALSRIAAEVPEETIVFCGVHFMAETAKLLSPNKTVLIPDQRAGCSLADSITPDELRAWKDEHPGAAVVSYVNTTAAVKALTDICCTSSNAVDVVASIDPSREVLFCPDQFLGAHVRRVTGRKNVYVWMGECHVHAGINGDELTDQARANPDAELFVHPECGCATSALYLAGEGAFPPDRVKILSTGGMLAAASQTQYRKILVATEVGMLYQLRRAAPEIDFRAVNDRASCKYMKMITPGALLRCLVEGIDEVHVDSEIAAAGRRSVQRMIEIGLPGGGE</sequence>
<dbReference type="PANTHER" id="PTHR30573">
    <property type="entry name" value="QUINOLINATE SYNTHETASE A"/>
    <property type="match status" value="1"/>
</dbReference>
<dbReference type="GO" id="GO:0034628">
    <property type="term" value="P:'de novo' NAD+ biosynthetic process from L-aspartate"/>
    <property type="evidence" value="ECO:0007669"/>
    <property type="project" value="TreeGrafter"/>
</dbReference>
<proteinExistence type="predicted"/>
<dbReference type="InterPro" id="IPR003473">
    <property type="entry name" value="NadA"/>
</dbReference>
<dbReference type="Pfam" id="PF02445">
    <property type="entry name" value="NadA"/>
    <property type="match status" value="1"/>
</dbReference>
<name>A0A0F4EQT6_9MYCO</name>
<dbReference type="GO" id="GO:0005829">
    <property type="term" value="C:cytosol"/>
    <property type="evidence" value="ECO:0007669"/>
    <property type="project" value="TreeGrafter"/>
</dbReference>
<dbReference type="GO" id="GO:0008987">
    <property type="term" value="F:quinolinate synthetase A activity"/>
    <property type="evidence" value="ECO:0007669"/>
    <property type="project" value="UniProtKB-UniRule"/>
</dbReference>
<dbReference type="Gene3D" id="3.40.50.10800">
    <property type="entry name" value="NadA-like"/>
    <property type="match status" value="3"/>
</dbReference>
<comment type="caution">
    <text evidence="12">The sequence shown here is derived from an EMBL/GenBank/DDBJ whole genome shotgun (WGS) entry which is preliminary data.</text>
</comment>
<dbReference type="InterPro" id="IPR036094">
    <property type="entry name" value="NadA_sf"/>
</dbReference>
<evidence type="ECO:0000256" key="3">
    <source>
        <dbReference type="ARBA" id="ARBA00012669"/>
    </source>
</evidence>
<dbReference type="SUPFAM" id="SSF142754">
    <property type="entry name" value="NadA-like"/>
    <property type="match status" value="1"/>
</dbReference>
<keyword evidence="8" id="KW-0479">Metal-binding</keyword>
<keyword evidence="7" id="KW-0808">Transferase</keyword>
<reference evidence="12 13" key="1">
    <citation type="journal article" date="2015" name="Proc. Natl. Acad. Sci. U.S.A.">
        <title>Insight into the evolution and origin of leprosy bacilli from the genome sequence of Mycobacterium lepromatosis.</title>
        <authorList>
            <person name="Singh P."/>
            <person name="Benjak A."/>
            <person name="Schuenemann V.J."/>
            <person name="Herbig A."/>
            <person name="Avanzi C."/>
            <person name="Busso P."/>
            <person name="Nieselt K."/>
            <person name="Krause J."/>
            <person name="Vera-Cabrera L."/>
            <person name="Cole S.T."/>
        </authorList>
    </citation>
    <scope>NUCLEOTIDE SEQUENCE [LARGE SCALE GENOMIC DNA]</scope>
    <source>
        <strain evidence="12 13">Mx1-22A</strain>
    </source>
</reference>
<evidence type="ECO:0000256" key="7">
    <source>
        <dbReference type="ARBA" id="ARBA00022679"/>
    </source>
</evidence>
<dbReference type="GO" id="GO:0051539">
    <property type="term" value="F:4 iron, 4 sulfur cluster binding"/>
    <property type="evidence" value="ECO:0007669"/>
    <property type="project" value="UniProtKB-KW"/>
</dbReference>
<dbReference type="GO" id="GO:0046872">
    <property type="term" value="F:metal ion binding"/>
    <property type="evidence" value="ECO:0007669"/>
    <property type="project" value="UniProtKB-KW"/>
</dbReference>
<gene>
    <name evidence="12" type="primary">nadA</name>
    <name evidence="12" type="ORF">MLPM_1225</name>
</gene>
<evidence type="ECO:0000256" key="9">
    <source>
        <dbReference type="ARBA" id="ARBA00023004"/>
    </source>
</evidence>
<keyword evidence="13" id="KW-1185">Reference proteome</keyword>
<keyword evidence="4" id="KW-0004">4Fe-4S</keyword>
<evidence type="ECO:0000256" key="10">
    <source>
        <dbReference type="ARBA" id="ARBA00023014"/>
    </source>
</evidence>
<evidence type="ECO:0000313" key="13">
    <source>
        <dbReference type="Proteomes" id="UP000053699"/>
    </source>
</evidence>
<comment type="pathway">
    <text evidence="2">Cofactor biosynthesis; NAD(+) biosynthesis; quinolinate from iminoaspartate: step 1/1.</text>
</comment>
<dbReference type="EMBL" id="JRPY01000048">
    <property type="protein sequence ID" value="KJX75258.1"/>
    <property type="molecule type" value="Genomic_DNA"/>
</dbReference>
<dbReference type="UniPathway" id="UPA00253">
    <property type="reaction ID" value="UER00327"/>
</dbReference>
<evidence type="ECO:0000256" key="5">
    <source>
        <dbReference type="ARBA" id="ARBA00022490"/>
    </source>
</evidence>
<dbReference type="NCBIfam" id="NF006878">
    <property type="entry name" value="PRK09375.1-2"/>
    <property type="match status" value="1"/>
</dbReference>
<accession>A0A0F4EQT6</accession>
<dbReference type="OrthoDB" id="9801204at2"/>